<sequence>MNLDPSHPEGEVWTYQTDVELPAGFYEYKYYVTFRDGGKRFVGDPCARYGGTENQNSAFVIGGSRPAGNTVTQVVGGRKSLRDLVIYELMIDDFTDEYRGYRAPLRAVVDKLDYLKSTLGINAILFLPWTAWPNPRFNWGYIPYQYFSVEFRYTNDLNAPAEKLSLLKKLITECHQRGIHVIMDGVFNHIGDVEPEEELANGFPYRWLYQDPQDCPFVGRFGGLFPGLVDLDYNNTCTQEFIEDVCRYWIDNFNIDGIRFDNTPNYWINDDERGLPTLLKSIRTHVPDLNFSLTLEHLSFEASYVVNQTKASSYWNNGLWQLCFEQLQNGSLKSSIVGALNTHVGLEGDRVATLYISNHDHSHVAWQAGVRAASREYKGSLLWYRTQPYAIALFTSPGVPMIQNGQEFAEDYWLMEDDEGSARRVKPRPLRWDFQSDNIGKQLLPIYAKLIEIRLNHPSLRSDNFYPSKWEDWQTQFDPEGYGVSSENQLLIYHRWGSTSTGTLERFIVVLNFSDSDRIVDVPFPDNGNWQDLLDGRSVNVSNYKLLGWKVTSNWGNIFFK</sequence>
<keyword evidence="3" id="KW-1185">Reference proteome</keyword>
<dbReference type="SMART" id="SM00642">
    <property type="entry name" value="Aamy"/>
    <property type="match status" value="1"/>
</dbReference>
<dbReference type="GO" id="GO:0004556">
    <property type="term" value="F:alpha-amylase activity"/>
    <property type="evidence" value="ECO:0007669"/>
    <property type="project" value="UniProtKB-EC"/>
</dbReference>
<dbReference type="PANTHER" id="PTHR43002">
    <property type="entry name" value="GLYCOGEN DEBRANCHING ENZYME"/>
    <property type="match status" value="1"/>
</dbReference>
<dbReference type="EC" id="3.2.1.1" evidence="2"/>
<dbReference type="Pfam" id="PF00128">
    <property type="entry name" value="Alpha-amylase"/>
    <property type="match status" value="1"/>
</dbReference>
<dbReference type="InterPro" id="IPR006047">
    <property type="entry name" value="GH13_cat_dom"/>
</dbReference>
<dbReference type="InterPro" id="IPR017853">
    <property type="entry name" value="GH"/>
</dbReference>
<gene>
    <name evidence="2" type="primary">amyA</name>
    <name evidence="2" type="ORF">GKIL_1715</name>
</gene>
<organism evidence="2 3">
    <name type="scientific">Gloeobacter kilaueensis (strain ATCC BAA-2537 / CCAP 1431/1 / ULC 316 / JS1)</name>
    <dbReference type="NCBI Taxonomy" id="1183438"/>
    <lineage>
        <taxon>Bacteria</taxon>
        <taxon>Bacillati</taxon>
        <taxon>Cyanobacteriota</taxon>
        <taxon>Cyanophyceae</taxon>
        <taxon>Gloeobacterales</taxon>
        <taxon>Gloeobacteraceae</taxon>
        <taxon>Gloeobacter</taxon>
    </lineage>
</organism>
<protein>
    <submittedName>
        <fullName evidence="2">Pullulanase, type I</fullName>
        <ecNumber evidence="2">3.2.1.1</ecNumber>
    </submittedName>
</protein>
<dbReference type="Pfam" id="PF02806">
    <property type="entry name" value="Alpha-amylase_C"/>
    <property type="match status" value="1"/>
</dbReference>
<evidence type="ECO:0000313" key="2">
    <source>
        <dbReference type="EMBL" id="AGY57961.1"/>
    </source>
</evidence>
<dbReference type="EMBL" id="CP003587">
    <property type="protein sequence ID" value="AGY57961.1"/>
    <property type="molecule type" value="Genomic_DNA"/>
</dbReference>
<keyword evidence="2" id="KW-0326">Glycosidase</keyword>
<dbReference type="HOGENOM" id="CLU_004245_5_0_3"/>
<evidence type="ECO:0000259" key="1">
    <source>
        <dbReference type="SMART" id="SM00642"/>
    </source>
</evidence>
<keyword evidence="2" id="KW-0378">Hydrolase</keyword>
<dbReference type="STRING" id="1183438.GKIL_1715"/>
<name>U5QGB5_GLOK1</name>
<dbReference type="Gene3D" id="3.20.20.80">
    <property type="entry name" value="Glycosidases"/>
    <property type="match status" value="1"/>
</dbReference>
<dbReference type="InterPro" id="IPR006048">
    <property type="entry name" value="A-amylase/branching_C"/>
</dbReference>
<dbReference type="KEGG" id="glj:GKIL_1715"/>
<dbReference type="SUPFAM" id="SSF51011">
    <property type="entry name" value="Glycosyl hydrolase domain"/>
    <property type="match status" value="1"/>
</dbReference>
<dbReference type="AlphaFoldDB" id="U5QGB5"/>
<evidence type="ECO:0000313" key="3">
    <source>
        <dbReference type="Proteomes" id="UP000017396"/>
    </source>
</evidence>
<dbReference type="GO" id="GO:0043169">
    <property type="term" value="F:cation binding"/>
    <property type="evidence" value="ECO:0007669"/>
    <property type="project" value="InterPro"/>
</dbReference>
<accession>U5QGB5</accession>
<proteinExistence type="predicted"/>
<dbReference type="eggNOG" id="COG1523">
    <property type="taxonomic scope" value="Bacteria"/>
</dbReference>
<dbReference type="SUPFAM" id="SSF51445">
    <property type="entry name" value="(Trans)glycosidases"/>
    <property type="match status" value="1"/>
</dbReference>
<dbReference type="Proteomes" id="UP000017396">
    <property type="component" value="Chromosome"/>
</dbReference>
<feature type="domain" description="Glycosyl hydrolase family 13 catalytic" evidence="1">
    <location>
        <begin position="88"/>
        <end position="454"/>
    </location>
</feature>
<reference evidence="2 3" key="1">
    <citation type="journal article" date="2013" name="PLoS ONE">
        <title>Cultivation and Complete Genome Sequencing of Gloeobacter kilaueensis sp. nov., from a Lava Cave in Kilauea Caldera, Hawai'i.</title>
        <authorList>
            <person name="Saw J.H."/>
            <person name="Schatz M."/>
            <person name="Brown M.V."/>
            <person name="Kunkel D.D."/>
            <person name="Foster J.S."/>
            <person name="Shick H."/>
            <person name="Christensen S."/>
            <person name="Hou S."/>
            <person name="Wan X."/>
            <person name="Donachie S.P."/>
        </authorList>
    </citation>
    <scope>NUCLEOTIDE SEQUENCE [LARGE SCALE GENOMIC DNA]</scope>
    <source>
        <strain evidence="3">JS</strain>
    </source>
</reference>
<dbReference type="GO" id="GO:0005975">
    <property type="term" value="P:carbohydrate metabolic process"/>
    <property type="evidence" value="ECO:0007669"/>
    <property type="project" value="InterPro"/>
</dbReference>